<evidence type="ECO:0000256" key="16">
    <source>
        <dbReference type="ARBA" id="ARBA00038053"/>
    </source>
</evidence>
<dbReference type="Pfam" id="PF01098">
    <property type="entry name" value="FTSW_RODA_SPOVE"/>
    <property type="match status" value="1"/>
</dbReference>
<keyword evidence="23" id="KW-0732">Signal</keyword>
<dbReference type="GO" id="GO:0051301">
    <property type="term" value="P:cell division"/>
    <property type="evidence" value="ECO:0007669"/>
    <property type="project" value="UniProtKB-KW"/>
</dbReference>
<feature type="transmembrane region" description="Helical" evidence="22">
    <location>
        <begin position="157"/>
        <end position="176"/>
    </location>
</feature>
<reference evidence="24" key="2">
    <citation type="journal article" date="2021" name="PeerJ">
        <title>Extensive microbial diversity within the chicken gut microbiome revealed by metagenomics and culture.</title>
        <authorList>
            <person name="Gilroy R."/>
            <person name="Ravi A."/>
            <person name="Getino M."/>
            <person name="Pursley I."/>
            <person name="Horton D.L."/>
            <person name="Alikhan N.F."/>
            <person name="Baker D."/>
            <person name="Gharbi K."/>
            <person name="Hall N."/>
            <person name="Watson M."/>
            <person name="Adriaenssens E.M."/>
            <person name="Foster-Nyarko E."/>
            <person name="Jarju S."/>
            <person name="Secka A."/>
            <person name="Antonio M."/>
            <person name="Oren A."/>
            <person name="Chaudhuri R.R."/>
            <person name="La Ragione R."/>
            <person name="Hildebrand F."/>
            <person name="Pallen M.J."/>
        </authorList>
    </citation>
    <scope>NUCLEOTIDE SEQUENCE</scope>
    <source>
        <strain evidence="24">13361</strain>
    </source>
</reference>
<dbReference type="NCBIfam" id="TIGR02614">
    <property type="entry name" value="ftsW"/>
    <property type="match status" value="1"/>
</dbReference>
<dbReference type="AlphaFoldDB" id="A0A9D1CLS1"/>
<feature type="transmembrane region" description="Helical" evidence="22">
    <location>
        <begin position="69"/>
        <end position="89"/>
    </location>
</feature>
<comment type="function">
    <text evidence="21">Peptidoglycan polymerase that is essential for cell division.</text>
</comment>
<keyword evidence="5" id="KW-0328">Glycosyltransferase</keyword>
<sequence>MPFLLLLLTLLAVGLTMLYSASAAQSAYDTRYATTTRYLEKQLVCAVIGLVAMAFASRIPAEFWLKVAWPLYGISIVLLLSVLVFGESVNGAKRWINIAGVQFQPSEIAKFTLILLFAKLTRGFGGYAKTFRYGVLGFGAALLGILVPLALEKHLSAIMLMGLVAVVMMFVAGTSLKWLGMGAGFAGVFVLVYTRLMGYAGDRVTAWLHPEQDPSDTGYQILQSLYAIGSGGLFGLGFGKSRQKYMYLPFQYNDYIFAIICEELGFVGAMGIILLFVLLILRGYWIALQARDRFSTVLAAGLVTLIGVQVVLNLGVVTNLLPSTGIAMPFFSYGGTALAVNLGEMGIVLSISRQRNRAKGQEDLL</sequence>
<dbReference type="GO" id="GO:0005886">
    <property type="term" value="C:plasma membrane"/>
    <property type="evidence" value="ECO:0007669"/>
    <property type="project" value="UniProtKB-SubCell"/>
</dbReference>
<dbReference type="GO" id="GO:0008955">
    <property type="term" value="F:peptidoglycan glycosyltransferase activity"/>
    <property type="evidence" value="ECO:0007669"/>
    <property type="project" value="UniProtKB-EC"/>
</dbReference>
<keyword evidence="3" id="KW-1003">Cell membrane</keyword>
<evidence type="ECO:0000256" key="1">
    <source>
        <dbReference type="ARBA" id="ARBA00004651"/>
    </source>
</evidence>
<dbReference type="PANTHER" id="PTHR30474:SF2">
    <property type="entry name" value="PEPTIDOGLYCAN GLYCOSYLTRANSFERASE FTSW-RELATED"/>
    <property type="match status" value="1"/>
</dbReference>
<dbReference type="GO" id="GO:0015648">
    <property type="term" value="F:lipid-linked peptidoglycan transporter activity"/>
    <property type="evidence" value="ECO:0007669"/>
    <property type="project" value="TreeGrafter"/>
</dbReference>
<dbReference type="InterPro" id="IPR013437">
    <property type="entry name" value="FtsW"/>
</dbReference>
<evidence type="ECO:0000256" key="7">
    <source>
        <dbReference type="ARBA" id="ARBA00022692"/>
    </source>
</evidence>
<feature type="chain" id="PRO_5039460401" description="Probable peptidoglycan glycosyltransferase FtsW" evidence="23">
    <location>
        <begin position="24"/>
        <end position="365"/>
    </location>
</feature>
<dbReference type="GO" id="GO:0009252">
    <property type="term" value="P:peptidoglycan biosynthetic process"/>
    <property type="evidence" value="ECO:0007669"/>
    <property type="project" value="UniProtKB-KW"/>
</dbReference>
<dbReference type="GO" id="GO:0008360">
    <property type="term" value="P:regulation of cell shape"/>
    <property type="evidence" value="ECO:0007669"/>
    <property type="project" value="UniProtKB-KW"/>
</dbReference>
<dbReference type="GO" id="GO:0032153">
    <property type="term" value="C:cell division site"/>
    <property type="evidence" value="ECO:0007669"/>
    <property type="project" value="TreeGrafter"/>
</dbReference>
<comment type="catalytic activity">
    <reaction evidence="20">
        <text>[GlcNAc-(1-&gt;4)-Mur2Ac(oyl-L-Ala-gamma-D-Glu-L-Lys-D-Ala-D-Ala)](n)-di-trans,octa-cis-undecaprenyl diphosphate + beta-D-GlcNAc-(1-&gt;4)-Mur2Ac(oyl-L-Ala-gamma-D-Glu-L-Lys-D-Ala-D-Ala)-di-trans,octa-cis-undecaprenyl diphosphate = [GlcNAc-(1-&gt;4)-Mur2Ac(oyl-L-Ala-gamma-D-Glu-L-Lys-D-Ala-D-Ala)](n+1)-di-trans,octa-cis-undecaprenyl diphosphate + di-trans,octa-cis-undecaprenyl diphosphate + H(+)</text>
        <dbReference type="Rhea" id="RHEA:23708"/>
        <dbReference type="Rhea" id="RHEA-COMP:9602"/>
        <dbReference type="Rhea" id="RHEA-COMP:9603"/>
        <dbReference type="ChEBI" id="CHEBI:15378"/>
        <dbReference type="ChEBI" id="CHEBI:58405"/>
        <dbReference type="ChEBI" id="CHEBI:60033"/>
        <dbReference type="ChEBI" id="CHEBI:78435"/>
        <dbReference type="EC" id="2.4.99.28"/>
    </reaction>
</comment>
<dbReference type="InterPro" id="IPR001182">
    <property type="entry name" value="FtsW/RodA"/>
</dbReference>
<dbReference type="EC" id="2.4.99.28" evidence="19"/>
<keyword evidence="12" id="KW-0131">Cell cycle</keyword>
<comment type="subcellular location">
    <subcellularLocation>
        <location evidence="1">Cell membrane</location>
        <topology evidence="1">Multi-pass membrane protein</topology>
    </subcellularLocation>
</comment>
<evidence type="ECO:0000256" key="17">
    <source>
        <dbReference type="ARBA" id="ARBA00041185"/>
    </source>
</evidence>
<keyword evidence="7 22" id="KW-0812">Transmembrane</keyword>
<feature type="transmembrane region" description="Helical" evidence="22">
    <location>
        <begin position="330"/>
        <end position="351"/>
    </location>
</feature>
<organism evidence="24 25">
    <name type="scientific">Candidatus Faecousia excrementigallinarum</name>
    <dbReference type="NCBI Taxonomy" id="2840806"/>
    <lineage>
        <taxon>Bacteria</taxon>
        <taxon>Bacillati</taxon>
        <taxon>Bacillota</taxon>
        <taxon>Clostridia</taxon>
        <taxon>Eubacteriales</taxon>
        <taxon>Oscillospiraceae</taxon>
        <taxon>Faecousia</taxon>
    </lineage>
</organism>
<evidence type="ECO:0000256" key="18">
    <source>
        <dbReference type="ARBA" id="ARBA00041418"/>
    </source>
</evidence>
<evidence type="ECO:0000256" key="3">
    <source>
        <dbReference type="ARBA" id="ARBA00022475"/>
    </source>
</evidence>
<evidence type="ECO:0000256" key="10">
    <source>
        <dbReference type="ARBA" id="ARBA00022989"/>
    </source>
</evidence>
<dbReference type="Proteomes" id="UP000886796">
    <property type="component" value="Unassembled WGS sequence"/>
</dbReference>
<keyword evidence="10 22" id="KW-1133">Transmembrane helix</keyword>
<evidence type="ECO:0000256" key="14">
    <source>
        <dbReference type="ARBA" id="ARBA00032370"/>
    </source>
</evidence>
<evidence type="ECO:0000256" key="12">
    <source>
        <dbReference type="ARBA" id="ARBA00023306"/>
    </source>
</evidence>
<keyword evidence="8" id="KW-0133">Cell shape</keyword>
<evidence type="ECO:0000256" key="2">
    <source>
        <dbReference type="ARBA" id="ARBA00004752"/>
    </source>
</evidence>
<name>A0A9D1CLS1_9FIRM</name>
<evidence type="ECO:0000256" key="8">
    <source>
        <dbReference type="ARBA" id="ARBA00022960"/>
    </source>
</evidence>
<feature type="transmembrane region" description="Helical" evidence="22">
    <location>
        <begin position="297"/>
        <end position="318"/>
    </location>
</feature>
<evidence type="ECO:0000256" key="6">
    <source>
        <dbReference type="ARBA" id="ARBA00022679"/>
    </source>
</evidence>
<evidence type="ECO:0000256" key="11">
    <source>
        <dbReference type="ARBA" id="ARBA00023136"/>
    </source>
</evidence>
<proteinExistence type="inferred from homology"/>
<reference evidence="24" key="1">
    <citation type="submission" date="2020-10" db="EMBL/GenBank/DDBJ databases">
        <authorList>
            <person name="Gilroy R."/>
        </authorList>
    </citation>
    <scope>NUCLEOTIDE SEQUENCE</scope>
    <source>
        <strain evidence="24">13361</strain>
    </source>
</reference>
<keyword evidence="9" id="KW-0573">Peptidoglycan synthesis</keyword>
<evidence type="ECO:0000256" key="22">
    <source>
        <dbReference type="SAM" id="Phobius"/>
    </source>
</evidence>
<evidence type="ECO:0000256" key="5">
    <source>
        <dbReference type="ARBA" id="ARBA00022676"/>
    </source>
</evidence>
<evidence type="ECO:0000256" key="9">
    <source>
        <dbReference type="ARBA" id="ARBA00022984"/>
    </source>
</evidence>
<evidence type="ECO:0000313" key="25">
    <source>
        <dbReference type="Proteomes" id="UP000886796"/>
    </source>
</evidence>
<evidence type="ECO:0000256" key="20">
    <source>
        <dbReference type="ARBA" id="ARBA00049902"/>
    </source>
</evidence>
<accession>A0A9D1CLS1</accession>
<keyword evidence="13" id="KW-0961">Cell wall biogenesis/degradation</keyword>
<keyword evidence="6" id="KW-0808">Transferase</keyword>
<dbReference type="GO" id="GO:0071555">
    <property type="term" value="P:cell wall organization"/>
    <property type="evidence" value="ECO:0007669"/>
    <property type="project" value="UniProtKB-KW"/>
</dbReference>
<evidence type="ECO:0000256" key="15">
    <source>
        <dbReference type="ARBA" id="ARBA00033270"/>
    </source>
</evidence>
<keyword evidence="11 22" id="KW-0472">Membrane</keyword>
<protein>
    <recommendedName>
        <fullName evidence="17">Probable peptidoglycan glycosyltransferase FtsW</fullName>
        <ecNumber evidence="19">2.4.99.28</ecNumber>
    </recommendedName>
    <alternativeName>
        <fullName evidence="18">Cell division protein FtsW</fullName>
    </alternativeName>
    <alternativeName>
        <fullName evidence="15">Cell wall polymerase</fullName>
    </alternativeName>
    <alternativeName>
        <fullName evidence="14">Peptidoglycan polymerase</fullName>
    </alternativeName>
</protein>
<feature type="transmembrane region" description="Helical" evidence="22">
    <location>
        <begin position="130"/>
        <end position="151"/>
    </location>
</feature>
<feature type="signal peptide" evidence="23">
    <location>
        <begin position="1"/>
        <end position="23"/>
    </location>
</feature>
<gene>
    <name evidence="24" type="primary">ftsW</name>
    <name evidence="24" type="ORF">IAB74_03840</name>
</gene>
<feature type="transmembrane region" description="Helical" evidence="22">
    <location>
        <begin position="255"/>
        <end position="285"/>
    </location>
</feature>
<comment type="caution">
    <text evidence="24">The sequence shown here is derived from an EMBL/GenBank/DDBJ whole genome shotgun (WGS) entry which is preliminary data.</text>
</comment>
<comment type="similarity">
    <text evidence="16">Belongs to the SEDS family. FtsW subfamily.</text>
</comment>
<evidence type="ECO:0000313" key="24">
    <source>
        <dbReference type="EMBL" id="HIQ67625.1"/>
    </source>
</evidence>
<evidence type="ECO:0000256" key="4">
    <source>
        <dbReference type="ARBA" id="ARBA00022618"/>
    </source>
</evidence>
<dbReference type="PANTHER" id="PTHR30474">
    <property type="entry name" value="CELL CYCLE PROTEIN"/>
    <property type="match status" value="1"/>
</dbReference>
<evidence type="ECO:0000256" key="13">
    <source>
        <dbReference type="ARBA" id="ARBA00023316"/>
    </source>
</evidence>
<feature type="transmembrane region" description="Helical" evidence="22">
    <location>
        <begin position="183"/>
        <end position="201"/>
    </location>
</feature>
<keyword evidence="4" id="KW-0132">Cell division</keyword>
<evidence type="ECO:0000256" key="21">
    <source>
        <dbReference type="ARBA" id="ARBA00049966"/>
    </source>
</evidence>
<comment type="pathway">
    <text evidence="2">Cell wall biogenesis; peptidoglycan biosynthesis.</text>
</comment>
<evidence type="ECO:0000256" key="19">
    <source>
        <dbReference type="ARBA" id="ARBA00044770"/>
    </source>
</evidence>
<evidence type="ECO:0000256" key="23">
    <source>
        <dbReference type="SAM" id="SignalP"/>
    </source>
</evidence>
<dbReference type="EMBL" id="DVFK01000057">
    <property type="protein sequence ID" value="HIQ67625.1"/>
    <property type="molecule type" value="Genomic_DNA"/>
</dbReference>
<feature type="transmembrane region" description="Helical" evidence="22">
    <location>
        <begin position="39"/>
        <end position="57"/>
    </location>
</feature>